<evidence type="ECO:0000256" key="1">
    <source>
        <dbReference type="HAMAP-Rule" id="MF_00934"/>
    </source>
</evidence>
<keyword evidence="1 3" id="KW-0808">Transferase</keyword>
<keyword evidence="1" id="KW-0694">RNA-binding</keyword>
<keyword evidence="4" id="KW-1185">Reference proteome</keyword>
<feature type="binding site" evidence="1">
    <location>
        <begin position="138"/>
        <end position="139"/>
    </location>
    <ligand>
        <name>S-adenosyl-L-methionine</name>
        <dbReference type="ChEBI" id="CHEBI:59789"/>
    </ligand>
</feature>
<evidence type="ECO:0000256" key="2">
    <source>
        <dbReference type="SAM" id="Phobius"/>
    </source>
</evidence>
<comment type="function">
    <text evidence="1">Specifically methylates the adenine in position 2030 of 23S rRNA.</text>
</comment>
<feature type="binding site" evidence="1">
    <location>
        <position position="42"/>
    </location>
    <ligand>
        <name>S-adenosyl-L-methionine</name>
        <dbReference type="ChEBI" id="CHEBI:59789"/>
    </ligand>
</feature>
<gene>
    <name evidence="1 3" type="primary">rlmJ</name>
    <name evidence="3" type="ORF">ROA7023_02034</name>
</gene>
<accession>A0A1Y5STX7</accession>
<comment type="subunit">
    <text evidence="1">Monomer.</text>
</comment>
<comment type="similarity">
    <text evidence="1">Belongs to the RlmJ family.</text>
</comment>
<dbReference type="Gene3D" id="3.40.50.150">
    <property type="entry name" value="Vaccinia Virus protein VP39"/>
    <property type="match status" value="1"/>
</dbReference>
<dbReference type="GO" id="GO:0005829">
    <property type="term" value="C:cytosol"/>
    <property type="evidence" value="ECO:0007669"/>
    <property type="project" value="TreeGrafter"/>
</dbReference>
<keyword evidence="2" id="KW-0472">Membrane</keyword>
<name>A0A1Y5STX7_9RHOB</name>
<dbReference type="SUPFAM" id="SSF53335">
    <property type="entry name" value="S-adenosyl-L-methionine-dependent methyltransferases"/>
    <property type="match status" value="1"/>
</dbReference>
<dbReference type="GO" id="GO:0070475">
    <property type="term" value="P:rRNA base methylation"/>
    <property type="evidence" value="ECO:0007669"/>
    <property type="project" value="UniProtKB-UniRule"/>
</dbReference>
<dbReference type="EMBL" id="FWFZ01000008">
    <property type="protein sequence ID" value="SLN47795.1"/>
    <property type="molecule type" value="Genomic_DNA"/>
</dbReference>
<dbReference type="RefSeq" id="WP_085878876.1">
    <property type="nucleotide sequence ID" value="NZ_FWFZ01000008.1"/>
</dbReference>
<keyword evidence="1" id="KW-0949">S-adenosyl-L-methionine</keyword>
<dbReference type="AlphaFoldDB" id="A0A1Y5STX7"/>
<feature type="active site" description="Proton acceptor" evidence="1">
    <location>
        <position position="159"/>
    </location>
</feature>
<dbReference type="PANTHER" id="PTHR37426">
    <property type="entry name" value="RIBOSOMAL RNA LARGE SUBUNIT METHYLTRANSFERASE J"/>
    <property type="match status" value="1"/>
</dbReference>
<dbReference type="Pfam" id="PF04378">
    <property type="entry name" value="RsmJ"/>
    <property type="match status" value="1"/>
</dbReference>
<keyword evidence="1 3" id="KW-0489">Methyltransferase</keyword>
<dbReference type="PANTHER" id="PTHR37426:SF1">
    <property type="entry name" value="RIBOSOMAL RNA LARGE SUBUNIT METHYLTRANSFERASE J"/>
    <property type="match status" value="1"/>
</dbReference>
<dbReference type="GO" id="GO:0003723">
    <property type="term" value="F:RNA binding"/>
    <property type="evidence" value="ECO:0007669"/>
    <property type="project" value="UniProtKB-UniRule"/>
</dbReference>
<proteinExistence type="inferred from homology"/>
<reference evidence="3 4" key="1">
    <citation type="submission" date="2017-03" db="EMBL/GenBank/DDBJ databases">
        <authorList>
            <person name="Afonso C.L."/>
            <person name="Miller P.J."/>
            <person name="Scott M.A."/>
            <person name="Spackman E."/>
            <person name="Goraichik I."/>
            <person name="Dimitrov K.M."/>
            <person name="Suarez D.L."/>
            <person name="Swayne D.E."/>
        </authorList>
    </citation>
    <scope>NUCLEOTIDE SEQUENCE [LARGE SCALE GENOMIC DNA]</scope>
    <source>
        <strain evidence="3 4">CECT 7023</strain>
    </source>
</reference>
<dbReference type="InterPro" id="IPR029063">
    <property type="entry name" value="SAM-dependent_MTases_sf"/>
</dbReference>
<organism evidence="3 4">
    <name type="scientific">Roseisalinus antarcticus</name>
    <dbReference type="NCBI Taxonomy" id="254357"/>
    <lineage>
        <taxon>Bacteria</taxon>
        <taxon>Pseudomonadati</taxon>
        <taxon>Pseudomonadota</taxon>
        <taxon>Alphaproteobacteria</taxon>
        <taxon>Rhodobacterales</taxon>
        <taxon>Roseobacteraceae</taxon>
        <taxon>Roseisalinus</taxon>
    </lineage>
</organism>
<dbReference type="Proteomes" id="UP000193900">
    <property type="component" value="Unassembled WGS sequence"/>
</dbReference>
<feature type="site" description="Interaction with substrate rRNA" evidence="1">
    <location>
        <position position="4"/>
    </location>
</feature>
<feature type="binding site" evidence="1">
    <location>
        <position position="97"/>
    </location>
    <ligand>
        <name>S-adenosyl-L-methionine</name>
        <dbReference type="ChEBI" id="CHEBI:59789"/>
    </ligand>
</feature>
<dbReference type="InterPro" id="IPR007473">
    <property type="entry name" value="RlmJ"/>
</dbReference>
<dbReference type="OrthoDB" id="9791274at2"/>
<dbReference type="GO" id="GO:0036307">
    <property type="term" value="F:23S rRNA (adenine(2030)-N(6))-methyltransferase activity"/>
    <property type="evidence" value="ECO:0007669"/>
    <property type="project" value="UniProtKB-UniRule"/>
</dbReference>
<sequence length="262" mass="28430">MLSYQHAYHAGNMADVHKHAVLATALDYLAQKSKPMTYVETHAGRGLYALDGAEAQKTGEAAQGILRVGRTLPPDHPLIRACAAVRDSFGPQAYPGSPLIARHFVRPDDSLHLAELHPAEYAALVATMGGKARLYRQDGAELAMSICPPTPRRGLMLIDPSWELKEDYKAMPALLAKVHRIWPVGVLILWFPLLVSGVHKPLVARLRKDIPGITLHGIGFPPARPGHGMIGSGLAIVNPPWALTSELERLSALFPSRDPGII</sequence>
<comment type="catalytic activity">
    <reaction evidence="1">
        <text>adenosine(2030) in 23S rRNA + S-adenosyl-L-methionine = N(6)-methyladenosine(2030) in 23S rRNA + S-adenosyl-L-homocysteine + H(+)</text>
        <dbReference type="Rhea" id="RHEA:43736"/>
        <dbReference type="Rhea" id="RHEA-COMP:10668"/>
        <dbReference type="Rhea" id="RHEA-COMP:10669"/>
        <dbReference type="ChEBI" id="CHEBI:15378"/>
        <dbReference type="ChEBI" id="CHEBI:57856"/>
        <dbReference type="ChEBI" id="CHEBI:59789"/>
        <dbReference type="ChEBI" id="CHEBI:74411"/>
        <dbReference type="ChEBI" id="CHEBI:74449"/>
        <dbReference type="EC" id="2.1.1.266"/>
    </reaction>
</comment>
<protein>
    <recommendedName>
        <fullName evidence="1">Ribosomal RNA large subunit methyltransferase J</fullName>
        <ecNumber evidence="1">2.1.1.266</ecNumber>
    </recommendedName>
    <alternativeName>
        <fullName evidence="1">23S rRNA (adenine(2030)-N6)-methyltransferase</fullName>
    </alternativeName>
    <alternativeName>
        <fullName evidence="1">23S rRNA m6A2030 methyltransferase</fullName>
    </alternativeName>
</protein>
<feature type="binding site" evidence="1">
    <location>
        <position position="159"/>
    </location>
    <ligand>
        <name>S-adenosyl-L-methionine</name>
        <dbReference type="ChEBI" id="CHEBI:59789"/>
    </ligand>
</feature>
<feature type="binding site" evidence="1">
    <location>
        <position position="115"/>
    </location>
    <ligand>
        <name>S-adenosyl-L-methionine</name>
        <dbReference type="ChEBI" id="CHEBI:59789"/>
    </ligand>
</feature>
<evidence type="ECO:0000313" key="4">
    <source>
        <dbReference type="Proteomes" id="UP000193900"/>
    </source>
</evidence>
<feature type="binding site" evidence="1">
    <location>
        <position position="19"/>
    </location>
    <ligand>
        <name>S-adenosyl-L-methionine</name>
        <dbReference type="ChEBI" id="CHEBI:59789"/>
    </ligand>
</feature>
<evidence type="ECO:0000313" key="3">
    <source>
        <dbReference type="EMBL" id="SLN47795.1"/>
    </source>
</evidence>
<keyword evidence="2" id="KW-1133">Transmembrane helix</keyword>
<keyword evidence="2" id="KW-0812">Transmembrane</keyword>
<dbReference type="EC" id="2.1.1.266" evidence="1"/>
<keyword evidence="1" id="KW-0698">rRNA processing</keyword>
<dbReference type="HAMAP" id="MF_00934">
    <property type="entry name" value="23SrRNA_methyltr_J"/>
    <property type="match status" value="1"/>
</dbReference>
<feature type="transmembrane region" description="Helical" evidence="2">
    <location>
        <begin position="181"/>
        <end position="198"/>
    </location>
</feature>